<feature type="domain" description="Alcohol dehydrogenase iron-type/glycerol dehydrogenase GldA" evidence="10">
    <location>
        <begin position="67"/>
        <end position="213"/>
    </location>
</feature>
<organism evidence="11 12">
    <name type="scientific">Brachybacterium nesterenkovii</name>
    <dbReference type="NCBI Taxonomy" id="47847"/>
    <lineage>
        <taxon>Bacteria</taxon>
        <taxon>Bacillati</taxon>
        <taxon>Actinomycetota</taxon>
        <taxon>Actinomycetes</taxon>
        <taxon>Micrococcales</taxon>
        <taxon>Dermabacteraceae</taxon>
        <taxon>Brachybacterium</taxon>
    </lineage>
</organism>
<evidence type="ECO:0000256" key="8">
    <source>
        <dbReference type="ARBA" id="ARBA00049006"/>
    </source>
</evidence>
<keyword evidence="4" id="KW-0520">NAD</keyword>
<comment type="catalytic activity">
    <reaction evidence="8">
        <text>glycerol + NAD(+) = dihydroxyacetone + NADH + H(+)</text>
        <dbReference type="Rhea" id="RHEA:13769"/>
        <dbReference type="ChEBI" id="CHEBI:15378"/>
        <dbReference type="ChEBI" id="CHEBI:16016"/>
        <dbReference type="ChEBI" id="CHEBI:17754"/>
        <dbReference type="ChEBI" id="CHEBI:57540"/>
        <dbReference type="ChEBI" id="CHEBI:57945"/>
        <dbReference type="EC" id="1.1.1.6"/>
    </reaction>
</comment>
<keyword evidence="12" id="KW-1185">Reference proteome</keyword>
<dbReference type="PROSITE" id="PS00060">
    <property type="entry name" value="ADH_IRON_2"/>
    <property type="match status" value="1"/>
</dbReference>
<keyword evidence="3 11" id="KW-0560">Oxidoreductase</keyword>
<evidence type="ECO:0000256" key="7">
    <source>
        <dbReference type="ARBA" id="ARBA00040132"/>
    </source>
</evidence>
<protein>
    <recommendedName>
        <fullName evidence="7">Glycerol dehydrogenase</fullName>
        <ecNumber evidence="6">1.1.1.6</ecNumber>
    </recommendedName>
</protein>
<dbReference type="GO" id="GO:0008888">
    <property type="term" value="F:glycerol dehydrogenase (NAD+) activity"/>
    <property type="evidence" value="ECO:0007669"/>
    <property type="project" value="UniProtKB-EC"/>
</dbReference>
<gene>
    <name evidence="11" type="ORF">FM110_11330</name>
</gene>
<dbReference type="CDD" id="cd08170">
    <property type="entry name" value="GlyDH"/>
    <property type="match status" value="1"/>
</dbReference>
<dbReference type="PANTHER" id="PTHR43616:SF5">
    <property type="entry name" value="GLYCEROL DEHYDROGENASE 1"/>
    <property type="match status" value="1"/>
</dbReference>
<evidence type="ECO:0000256" key="2">
    <source>
        <dbReference type="ARBA" id="ARBA00022723"/>
    </source>
</evidence>
<evidence type="ECO:0000259" key="10">
    <source>
        <dbReference type="Pfam" id="PF00465"/>
    </source>
</evidence>
<evidence type="ECO:0000313" key="11">
    <source>
        <dbReference type="EMBL" id="SLM94442.1"/>
    </source>
</evidence>
<dbReference type="SUPFAM" id="SSF56796">
    <property type="entry name" value="Dehydroquinate synthase-like"/>
    <property type="match status" value="1"/>
</dbReference>
<dbReference type="Gene3D" id="3.40.50.1970">
    <property type="match status" value="1"/>
</dbReference>
<feature type="region of interest" description="Disordered" evidence="9">
    <location>
        <begin position="1"/>
        <end position="30"/>
    </location>
</feature>
<evidence type="ECO:0000256" key="9">
    <source>
        <dbReference type="SAM" id="MobiDB-lite"/>
    </source>
</evidence>
<dbReference type="PANTHER" id="PTHR43616">
    <property type="entry name" value="GLYCEROL DEHYDROGENASE"/>
    <property type="match status" value="1"/>
</dbReference>
<dbReference type="Gene3D" id="1.20.1090.10">
    <property type="entry name" value="Dehydroquinate synthase-like - alpha domain"/>
    <property type="match status" value="1"/>
</dbReference>
<evidence type="ECO:0000313" key="12">
    <source>
        <dbReference type="Proteomes" id="UP000195981"/>
    </source>
</evidence>
<reference evidence="11 12" key="1">
    <citation type="submission" date="2017-02" db="EMBL/GenBank/DDBJ databases">
        <authorList>
            <person name="Peterson S.W."/>
        </authorList>
    </citation>
    <scope>NUCLEOTIDE SEQUENCE [LARGE SCALE GENOMIC DNA]</scope>
    <source>
        <strain evidence="11 12">CIP104813</strain>
    </source>
</reference>
<dbReference type="EMBL" id="FWFG01000099">
    <property type="protein sequence ID" value="SLM94442.1"/>
    <property type="molecule type" value="Genomic_DNA"/>
</dbReference>
<keyword evidence="2" id="KW-0479">Metal-binding</keyword>
<dbReference type="EC" id="1.1.1.6" evidence="6"/>
<name>A0A1X6X5P5_9MICO</name>
<dbReference type="NCBIfam" id="NF006941">
    <property type="entry name" value="PRK09423.1"/>
    <property type="match status" value="1"/>
</dbReference>
<dbReference type="Proteomes" id="UP000195981">
    <property type="component" value="Unassembled WGS sequence"/>
</dbReference>
<dbReference type="InterPro" id="IPR016205">
    <property type="entry name" value="Glycerol_DH"/>
</dbReference>
<sequence length="437" mass="46274">MHLGGIRTAPHRSRSRCVARSGQLGAERPWNRPTTRWMMEAHDRRNGPPAARRKVLSMSSMYALSSPAHYVQGKNAIAELGKHLSAIGTKPLLVADDVVWGIVEKGLTEGFEAASLPVVRVGFGRFATPEAVDALVQAITDGGHDVIVGLGGGSAIDAAKAAGHLAEVRWASVPTAASSDAPTSALSVIYTEEGEFIEYRFFPHNPDLVLIDTQLVAEAPDKFLQAGIGDALATYLEARATDRGQGLTMAGGRPTKSALALARLCWDLLWENSLTALDAVRSKQVTPALEAVVEANTLLSGLGFESGGLAAAHAIHNGLTAAPQTHGLTHGQKVNIGSLTQLVLEGAPTQEIEDFIVFTTRVGLPNTLTEIGLTAEDTAELRAVAEAATVEGETIHNMPFPVTAEDVVAALTSIEQLSRRVRAEHGLPEPVKHIAEH</sequence>
<evidence type="ECO:0000256" key="5">
    <source>
        <dbReference type="ARBA" id="ARBA00037918"/>
    </source>
</evidence>
<evidence type="ECO:0000256" key="4">
    <source>
        <dbReference type="ARBA" id="ARBA00023027"/>
    </source>
</evidence>
<evidence type="ECO:0000256" key="1">
    <source>
        <dbReference type="ARBA" id="ARBA00007358"/>
    </source>
</evidence>
<dbReference type="AlphaFoldDB" id="A0A1X6X5P5"/>
<dbReference type="InterPro" id="IPR018211">
    <property type="entry name" value="ADH_Fe_CS"/>
</dbReference>
<dbReference type="InterPro" id="IPR001670">
    <property type="entry name" value="ADH_Fe/GldA"/>
</dbReference>
<dbReference type="Pfam" id="PF00465">
    <property type="entry name" value="Fe-ADH"/>
    <property type="match status" value="1"/>
</dbReference>
<comment type="pathway">
    <text evidence="5">Polyol metabolism; glycerol fermentation; glycerone phosphate from glycerol (oxidative route): step 1/2.</text>
</comment>
<comment type="similarity">
    <text evidence="1">Belongs to the iron-containing alcohol dehydrogenase family.</text>
</comment>
<evidence type="ECO:0000256" key="6">
    <source>
        <dbReference type="ARBA" id="ARBA00039147"/>
    </source>
</evidence>
<dbReference type="GO" id="GO:0046872">
    <property type="term" value="F:metal ion binding"/>
    <property type="evidence" value="ECO:0007669"/>
    <property type="project" value="UniProtKB-KW"/>
</dbReference>
<proteinExistence type="inferred from homology"/>
<accession>A0A1X6X5P5</accession>
<evidence type="ECO:0000256" key="3">
    <source>
        <dbReference type="ARBA" id="ARBA00023002"/>
    </source>
</evidence>